<evidence type="ECO:0000259" key="5">
    <source>
        <dbReference type="Pfam" id="PF13193"/>
    </source>
</evidence>
<keyword evidence="3" id="KW-1133">Transmembrane helix</keyword>
<evidence type="ECO:0000259" key="4">
    <source>
        <dbReference type="Pfam" id="PF00501"/>
    </source>
</evidence>
<feature type="domain" description="AMP-binding enzyme C-terminal" evidence="5">
    <location>
        <begin position="447"/>
        <end position="525"/>
    </location>
</feature>
<keyword evidence="3" id="KW-0472">Membrane</keyword>
<protein>
    <submittedName>
        <fullName evidence="6">Putative acyl-coa synthetase</fullName>
    </submittedName>
</protein>
<dbReference type="InterPro" id="IPR042099">
    <property type="entry name" value="ANL_N_sf"/>
</dbReference>
<dbReference type="FunFam" id="3.40.50.12780:FF:000025">
    <property type="entry name" value="luciferin 4-monooxygenase"/>
    <property type="match status" value="1"/>
</dbReference>
<dbReference type="AlphaFoldDB" id="A0A1L8DYC8"/>
<dbReference type="GO" id="GO:0005777">
    <property type="term" value="C:peroxisome"/>
    <property type="evidence" value="ECO:0007669"/>
    <property type="project" value="UniProtKB-SubCell"/>
</dbReference>
<evidence type="ECO:0000256" key="3">
    <source>
        <dbReference type="SAM" id="Phobius"/>
    </source>
</evidence>
<sequence length="544" mass="60902">MNLYAPTLFDEKTLTWRGGSNCPHVFDPKMSIGKAALFVLNQNLDFVAQISDNSGVKKTNREIRDSMLKIAVNLTKIGCTKGDVVGFLSTNTDELAGAVLATFLLAAPVNPLDPSAGKADIIHMFGLTRPKFIFCEDNKLPILVEALESLNHKAQIVVLGERIKAYHHIDDFLVDPGNLNENDFPDVDAETFAFILCSSGTTGMPKGVCISHRTLLYFAAYGIGIDTHKPQSIFCFSSLYWYTGVLTLLMGTMMGLTRIITNKPYNQDLLYQIIVKHRPNIMFVVSMHIFGILKHPLVTKSTMDSIRYLLFTGTTLSEETWMKIKVYLPNGYFNCGYGMTEMGWVAHEPKDAAYPSVGNILSGTEMKILDKEGKKLGIGQQGELCMKWEHRFLYYYKDPERTAELVDKDGWIHSGDTAYFDSNNYLHIVGRSKDIINYEHVHIAPIELENLIMSLPGVQEVVAVGIPHPTIEDLHFPAAVLIRHEGASVTEKDIEVIIEKNLADSKRLRGGVYFVNSFPRTPSGKIKRNLVTEIATKLYKEKNP</sequence>
<dbReference type="InterPro" id="IPR025110">
    <property type="entry name" value="AMP-bd_C"/>
</dbReference>
<feature type="transmembrane region" description="Helical" evidence="3">
    <location>
        <begin position="239"/>
        <end position="260"/>
    </location>
</feature>
<dbReference type="Pfam" id="PF13193">
    <property type="entry name" value="AMP-binding_C"/>
    <property type="match status" value="1"/>
</dbReference>
<comment type="subcellular location">
    <subcellularLocation>
        <location evidence="1">Peroxisome</location>
    </subcellularLocation>
</comment>
<dbReference type="InterPro" id="IPR045851">
    <property type="entry name" value="AMP-bd_C_sf"/>
</dbReference>
<evidence type="ECO:0000256" key="1">
    <source>
        <dbReference type="ARBA" id="ARBA00004275"/>
    </source>
</evidence>
<organism evidence="6">
    <name type="scientific">Nyssomyia neivai</name>
    <dbReference type="NCBI Taxonomy" id="330878"/>
    <lineage>
        <taxon>Eukaryota</taxon>
        <taxon>Metazoa</taxon>
        <taxon>Ecdysozoa</taxon>
        <taxon>Arthropoda</taxon>
        <taxon>Hexapoda</taxon>
        <taxon>Insecta</taxon>
        <taxon>Pterygota</taxon>
        <taxon>Neoptera</taxon>
        <taxon>Endopterygota</taxon>
        <taxon>Diptera</taxon>
        <taxon>Nematocera</taxon>
        <taxon>Psychodoidea</taxon>
        <taxon>Psychodidae</taxon>
        <taxon>Nyssomyia</taxon>
    </lineage>
</organism>
<dbReference type="EMBL" id="GFDF01002633">
    <property type="protein sequence ID" value="JAV11451.1"/>
    <property type="molecule type" value="Transcribed_RNA"/>
</dbReference>
<dbReference type="SUPFAM" id="SSF56801">
    <property type="entry name" value="Acetyl-CoA synthetase-like"/>
    <property type="match status" value="1"/>
</dbReference>
<dbReference type="GO" id="GO:0046949">
    <property type="term" value="P:fatty-acyl-CoA biosynthetic process"/>
    <property type="evidence" value="ECO:0007669"/>
    <property type="project" value="TreeGrafter"/>
</dbReference>
<proteinExistence type="predicted"/>
<feature type="domain" description="AMP-dependent synthetase/ligase" evidence="4">
    <location>
        <begin position="44"/>
        <end position="396"/>
    </location>
</feature>
<evidence type="ECO:0000313" key="6">
    <source>
        <dbReference type="EMBL" id="JAV11451.1"/>
    </source>
</evidence>
<dbReference type="Pfam" id="PF00501">
    <property type="entry name" value="AMP-binding"/>
    <property type="match status" value="1"/>
</dbReference>
<name>A0A1L8DYC8_9DIPT</name>
<reference evidence="6" key="1">
    <citation type="submission" date="2016-12" db="EMBL/GenBank/DDBJ databases">
        <title>An insight into the sialome and mialome of the sand fly, Nyssomyia neivai.</title>
        <authorList>
            <person name="Sebastian V."/>
            <person name="Goulart T.M."/>
            <person name="Oliveira W."/>
            <person name="Calvo E."/>
            <person name="Oliveira L.F."/>
            <person name="Pinto M.C."/>
            <person name="Rosselino A.M."/>
            <person name="Ribeiro J.M."/>
        </authorList>
    </citation>
    <scope>NUCLEOTIDE SEQUENCE</scope>
</reference>
<dbReference type="InterPro" id="IPR000873">
    <property type="entry name" value="AMP-dep_synth/lig_dom"/>
</dbReference>
<dbReference type="InterPro" id="IPR020845">
    <property type="entry name" value="AMP-binding_CS"/>
</dbReference>
<dbReference type="PANTHER" id="PTHR24096">
    <property type="entry name" value="LONG-CHAIN-FATTY-ACID--COA LIGASE"/>
    <property type="match status" value="1"/>
</dbReference>
<keyword evidence="3" id="KW-0812">Transmembrane</keyword>
<accession>A0A1L8DYC8</accession>
<dbReference type="GO" id="GO:0004467">
    <property type="term" value="F:long-chain fatty acid-CoA ligase activity"/>
    <property type="evidence" value="ECO:0007669"/>
    <property type="project" value="TreeGrafter"/>
</dbReference>
<dbReference type="Gene3D" id="3.40.50.12780">
    <property type="entry name" value="N-terminal domain of ligase-like"/>
    <property type="match status" value="1"/>
</dbReference>
<evidence type="ECO:0000256" key="2">
    <source>
        <dbReference type="ARBA" id="ARBA00023140"/>
    </source>
</evidence>
<dbReference type="PANTHER" id="PTHR24096:SF353">
    <property type="entry name" value="GH16244P-RELATED"/>
    <property type="match status" value="1"/>
</dbReference>
<dbReference type="PROSITE" id="PS00455">
    <property type="entry name" value="AMP_BINDING"/>
    <property type="match status" value="1"/>
</dbReference>
<dbReference type="Gene3D" id="3.30.300.30">
    <property type="match status" value="1"/>
</dbReference>
<keyword evidence="2" id="KW-0576">Peroxisome</keyword>
<feature type="transmembrane region" description="Helical" evidence="3">
    <location>
        <begin position="281"/>
        <end position="298"/>
    </location>
</feature>